<organism evidence="2 3">
    <name type="scientific">Steinernema glaseri</name>
    <dbReference type="NCBI Taxonomy" id="37863"/>
    <lineage>
        <taxon>Eukaryota</taxon>
        <taxon>Metazoa</taxon>
        <taxon>Ecdysozoa</taxon>
        <taxon>Nematoda</taxon>
        <taxon>Chromadorea</taxon>
        <taxon>Rhabditida</taxon>
        <taxon>Tylenchina</taxon>
        <taxon>Panagrolaimomorpha</taxon>
        <taxon>Strongyloidoidea</taxon>
        <taxon>Steinernematidae</taxon>
        <taxon>Steinernema</taxon>
    </lineage>
</organism>
<dbReference type="Proteomes" id="UP000095287">
    <property type="component" value="Unplaced"/>
</dbReference>
<dbReference type="PROSITE" id="PS51257">
    <property type="entry name" value="PROKAR_LIPOPROTEIN"/>
    <property type="match status" value="1"/>
</dbReference>
<evidence type="ECO:0000313" key="2">
    <source>
        <dbReference type="Proteomes" id="UP000095287"/>
    </source>
</evidence>
<dbReference type="WBParaSite" id="L893_g8410.t1">
    <property type="protein sequence ID" value="L893_g8410.t1"/>
    <property type="gene ID" value="L893_g8410"/>
</dbReference>
<evidence type="ECO:0000313" key="3">
    <source>
        <dbReference type="WBParaSite" id="L893_g8410.t1"/>
    </source>
</evidence>
<reference evidence="3" key="1">
    <citation type="submission" date="2016-11" db="UniProtKB">
        <authorList>
            <consortium name="WormBaseParasite"/>
        </authorList>
    </citation>
    <scope>IDENTIFICATION</scope>
</reference>
<name>A0A1I8ART7_9BILA</name>
<protein>
    <submittedName>
        <fullName evidence="3">Secreted protein</fullName>
    </submittedName>
</protein>
<dbReference type="AlphaFoldDB" id="A0A1I8ART7"/>
<keyword evidence="1" id="KW-0732">Signal</keyword>
<sequence length="142" mass="15679">MTKMIQSVVILAACFSLGLACRKFENASSDRGTCLGPHNNTERGQCSRSENNCAAGYTCRSNPAFFGLWECCSTTNEEMYRQAHTKTCLNGKNAIGEMHSITETYQYFVPKLAKSCGDMDCGEGNTCEQVNQYFARCCESEA</sequence>
<accession>A0A1I8ART7</accession>
<proteinExistence type="predicted"/>
<keyword evidence="2" id="KW-1185">Reference proteome</keyword>
<evidence type="ECO:0000256" key="1">
    <source>
        <dbReference type="SAM" id="SignalP"/>
    </source>
</evidence>
<feature type="signal peptide" evidence="1">
    <location>
        <begin position="1"/>
        <end position="20"/>
    </location>
</feature>
<feature type="chain" id="PRO_5009315011" evidence="1">
    <location>
        <begin position="21"/>
        <end position="142"/>
    </location>
</feature>